<protein>
    <submittedName>
        <fullName evidence="1">Transposase InsO</fullName>
    </submittedName>
</protein>
<reference evidence="1 2" key="1">
    <citation type="submission" date="2019-10" db="EMBL/GenBank/DDBJ databases">
        <title>Genomic and transcriptomic insights into the perfect genentic adaptation of a filamentous nitrogen-fixing cyanobacterium to rice fields.</title>
        <authorList>
            <person name="Chen Z."/>
        </authorList>
    </citation>
    <scope>NUCLEOTIDE SEQUENCE [LARGE SCALE GENOMIC DNA]</scope>
    <source>
        <strain evidence="1">CCNUC1</strain>
    </source>
</reference>
<dbReference type="EMBL" id="CP045227">
    <property type="protein sequence ID" value="QFS50625.1"/>
    <property type="molecule type" value="Genomic_DNA"/>
</dbReference>
<dbReference type="RefSeq" id="WP_194198990.1">
    <property type="nucleotide sequence ID" value="NZ_CP045227.1"/>
</dbReference>
<name>A0A5P8WCT6_9NOSO</name>
<dbReference type="Proteomes" id="UP000326678">
    <property type="component" value="Chromosome Gxm2"/>
</dbReference>
<dbReference type="KEGG" id="nsh:GXM_08119"/>
<gene>
    <name evidence="1" type="ORF">GXM_08119</name>
</gene>
<sequence length="47" mass="5323">MARPLAKLTSEQMAYIDAVLLSTLNKQEVMKQIRDFFNPLSGTSHVE</sequence>
<organism evidence="1 2">
    <name type="scientific">Nostoc sphaeroides CCNUC1</name>
    <dbReference type="NCBI Taxonomy" id="2653204"/>
    <lineage>
        <taxon>Bacteria</taxon>
        <taxon>Bacillati</taxon>
        <taxon>Cyanobacteriota</taxon>
        <taxon>Cyanophyceae</taxon>
        <taxon>Nostocales</taxon>
        <taxon>Nostocaceae</taxon>
        <taxon>Nostoc</taxon>
    </lineage>
</organism>
<keyword evidence="2" id="KW-1185">Reference proteome</keyword>
<proteinExistence type="predicted"/>
<evidence type="ECO:0000313" key="1">
    <source>
        <dbReference type="EMBL" id="QFS50625.1"/>
    </source>
</evidence>
<dbReference type="AlphaFoldDB" id="A0A5P8WCT6"/>
<accession>A0A5P8WCT6</accession>
<evidence type="ECO:0000313" key="2">
    <source>
        <dbReference type="Proteomes" id="UP000326678"/>
    </source>
</evidence>